<name>A0A0S4JWH3_BODSA</name>
<reference evidence="3" key="1">
    <citation type="submission" date="2015-09" db="EMBL/GenBank/DDBJ databases">
        <authorList>
            <consortium name="Pathogen Informatics"/>
        </authorList>
    </citation>
    <scope>NUCLEOTIDE SEQUENCE [LARGE SCALE GENOMIC DNA]</scope>
    <source>
        <strain evidence="3">Lake Konstanz</strain>
    </source>
</reference>
<dbReference type="VEuPathDB" id="TriTrypDB:BSAL_44885"/>
<dbReference type="Proteomes" id="UP000051952">
    <property type="component" value="Unassembled WGS sequence"/>
</dbReference>
<feature type="region of interest" description="Disordered" evidence="1">
    <location>
        <begin position="283"/>
        <end position="303"/>
    </location>
</feature>
<evidence type="ECO:0000313" key="3">
    <source>
        <dbReference type="Proteomes" id="UP000051952"/>
    </source>
</evidence>
<accession>A0A0S4JWH3</accession>
<organism evidence="2 3">
    <name type="scientific">Bodo saltans</name>
    <name type="common">Flagellated protozoan</name>
    <dbReference type="NCBI Taxonomy" id="75058"/>
    <lineage>
        <taxon>Eukaryota</taxon>
        <taxon>Discoba</taxon>
        <taxon>Euglenozoa</taxon>
        <taxon>Kinetoplastea</taxon>
        <taxon>Metakinetoplastina</taxon>
        <taxon>Eubodonida</taxon>
        <taxon>Bodonidae</taxon>
        <taxon>Bodo</taxon>
    </lineage>
</organism>
<sequence length="332" mass="35404">MSTDEGALIGCCCESCCDGCCDICSCNCSCDCGAICSGLGSHCSDCLVVIFGDRCCCPLLRPELSCGFPSCLCDALPMCLTCLCYDAICEGLSGSHDTELGGACVTCECTSSLELLPCCLLVPSCGQLVTDAACCRLGRVAVSAPYAKLKRTTACWCCSCFDESWSPHGAWYAERRGRRDYIRNLRRHRVGSTLAAAKKVVPVSDKKPEATGIGNNSSIDAPLLLHAETVDGFIEIAEHPNDYQVNDDIIEMQEFGTQRRGDVDGRPSDAPAIVAQEIDVSVQSEQKNDGVGDSTGAVDEVDPLRVRADSVSLDVKPRRSFAYAPPPSQSMT</sequence>
<proteinExistence type="predicted"/>
<evidence type="ECO:0000256" key="1">
    <source>
        <dbReference type="SAM" id="MobiDB-lite"/>
    </source>
</evidence>
<evidence type="ECO:0000313" key="2">
    <source>
        <dbReference type="EMBL" id="CUG93809.1"/>
    </source>
</evidence>
<keyword evidence="3" id="KW-1185">Reference proteome</keyword>
<dbReference type="EMBL" id="CYKH01002196">
    <property type="protein sequence ID" value="CUG93809.1"/>
    <property type="molecule type" value="Genomic_DNA"/>
</dbReference>
<gene>
    <name evidence="2" type="ORF">BSAL_44885</name>
</gene>
<protein>
    <submittedName>
        <fullName evidence="2">Uncharacterized protein</fullName>
    </submittedName>
</protein>
<dbReference type="AlphaFoldDB" id="A0A0S4JWH3"/>